<dbReference type="OrthoDB" id="348088at2759"/>
<dbReference type="GO" id="GO:0005975">
    <property type="term" value="P:carbohydrate metabolic process"/>
    <property type="evidence" value="ECO:0007669"/>
    <property type="project" value="InterPro"/>
</dbReference>
<dbReference type="Proteomes" id="UP000030763">
    <property type="component" value="Unassembled WGS sequence"/>
</dbReference>
<accession>U6MBN9</accession>
<evidence type="ECO:0000313" key="4">
    <source>
        <dbReference type="EMBL" id="CDJ61617.1"/>
    </source>
</evidence>
<reference evidence="4" key="2">
    <citation type="submission" date="2013-10" db="EMBL/GenBank/DDBJ databases">
        <authorList>
            <person name="Aslett M."/>
        </authorList>
    </citation>
    <scope>NUCLEOTIDE SEQUENCE [LARGE SCALE GENOMIC DNA]</scope>
    <source>
        <strain evidence="4">Weybridge</strain>
    </source>
</reference>
<name>U6MBN9_EIMMA</name>
<dbReference type="Pfam" id="PF16499">
    <property type="entry name" value="Melibiase_2"/>
    <property type="match status" value="1"/>
</dbReference>
<sequence length="345" mass="37536">MFPNSVQSIAQFASTKGVLFGLGLTVSSEDCPELQPSPDGLTASEFLEEAAQWGVDFVKLNSCSRTREEAAEEFAMWAEAAKTSAPSLLLFCSWSRKHVAAEELGQLCSEWEESERIHGSHGSHGSHRESSAHAAGGSNVHLQVVREEKEKAVGASNDLHHGEGSDHHKLELDISSGVAKRERRLASAALLGRHVTMRVSSFDDFLQQAELIEDPVWLAAVSDPQEARVKSNRGDGGLEVLTRQQADGDCLLGLFNRGEQQLSVAAAAAQVLQWCGVEGQSLSKITQAWTHLSSQHQHQQQQEQQQQQIDNLLLPPDAAALMLVEMADPLLSLDNSVACYANMLL</sequence>
<dbReference type="VEuPathDB" id="ToxoDB:EMWEY_00011280"/>
<evidence type="ECO:0000256" key="2">
    <source>
        <dbReference type="ARBA" id="ARBA00023295"/>
    </source>
</evidence>
<keyword evidence="5" id="KW-1185">Reference proteome</keyword>
<dbReference type="GeneID" id="25335114"/>
<dbReference type="Gene3D" id="3.20.20.70">
    <property type="entry name" value="Aldolase class I"/>
    <property type="match status" value="1"/>
</dbReference>
<keyword evidence="1" id="KW-0378">Hydrolase</keyword>
<protein>
    <submittedName>
        <fullName evidence="4">Alpha-galactosidase A, putative</fullName>
    </submittedName>
</protein>
<proteinExistence type="predicted"/>
<dbReference type="GO" id="GO:0004553">
    <property type="term" value="F:hydrolase activity, hydrolyzing O-glycosyl compounds"/>
    <property type="evidence" value="ECO:0007669"/>
    <property type="project" value="InterPro"/>
</dbReference>
<dbReference type="InterPro" id="IPR013785">
    <property type="entry name" value="Aldolase_TIM"/>
</dbReference>
<dbReference type="AlphaFoldDB" id="U6MBN9"/>
<dbReference type="EMBL" id="HG722157">
    <property type="protein sequence ID" value="CDJ61617.1"/>
    <property type="molecule type" value="Genomic_DNA"/>
</dbReference>
<dbReference type="RefSeq" id="XP_013338267.1">
    <property type="nucleotide sequence ID" value="XM_013482813.1"/>
</dbReference>
<organism evidence="4 5">
    <name type="scientific">Eimeria maxima</name>
    <name type="common">Coccidian parasite</name>
    <dbReference type="NCBI Taxonomy" id="5804"/>
    <lineage>
        <taxon>Eukaryota</taxon>
        <taxon>Sar</taxon>
        <taxon>Alveolata</taxon>
        <taxon>Apicomplexa</taxon>
        <taxon>Conoidasida</taxon>
        <taxon>Coccidia</taxon>
        <taxon>Eucoccidiorida</taxon>
        <taxon>Eimeriorina</taxon>
        <taxon>Eimeriidae</taxon>
        <taxon>Eimeria</taxon>
    </lineage>
</organism>
<feature type="region of interest" description="Disordered" evidence="3">
    <location>
        <begin position="115"/>
        <end position="137"/>
    </location>
</feature>
<keyword evidence="2" id="KW-0326">Glycosidase</keyword>
<gene>
    <name evidence="4" type="ORF">EMWEY_00011280</name>
</gene>
<evidence type="ECO:0000256" key="1">
    <source>
        <dbReference type="ARBA" id="ARBA00022801"/>
    </source>
</evidence>
<reference evidence="4" key="1">
    <citation type="submission" date="2013-10" db="EMBL/GenBank/DDBJ databases">
        <title>Genomic analysis of the causative agents of coccidiosis in chickens.</title>
        <authorList>
            <person name="Reid A.J."/>
            <person name="Blake D."/>
            <person name="Billington K."/>
            <person name="Browne H."/>
            <person name="Dunn M."/>
            <person name="Hung S."/>
            <person name="Kawahara F."/>
            <person name="Miranda-Saavedra D."/>
            <person name="Mourier T."/>
            <person name="Nagra H."/>
            <person name="Otto T.D."/>
            <person name="Rawlings N."/>
            <person name="Sanchez A."/>
            <person name="Sanders M."/>
            <person name="Subramaniam C."/>
            <person name="Tay Y."/>
            <person name="Dear P."/>
            <person name="Doerig C."/>
            <person name="Gruber A."/>
            <person name="Parkinson J."/>
            <person name="Shirley M."/>
            <person name="Wan K.L."/>
            <person name="Berriman M."/>
            <person name="Tomley F."/>
            <person name="Pain A."/>
        </authorList>
    </citation>
    <scope>NUCLEOTIDE SEQUENCE [LARGE SCALE GENOMIC DNA]</scope>
    <source>
        <strain evidence="4">Weybridge</strain>
    </source>
</reference>
<evidence type="ECO:0000313" key="5">
    <source>
        <dbReference type="Proteomes" id="UP000030763"/>
    </source>
</evidence>
<evidence type="ECO:0000256" key="3">
    <source>
        <dbReference type="SAM" id="MobiDB-lite"/>
    </source>
</evidence>
<dbReference type="InterPro" id="IPR002241">
    <property type="entry name" value="Glyco_hydro_27"/>
</dbReference>